<name>A0A8D2QR24_ZOSLA</name>
<evidence type="ECO:0000256" key="13">
    <source>
        <dbReference type="ARBA" id="ARBA00078129"/>
    </source>
</evidence>
<reference evidence="18" key="2">
    <citation type="submission" date="2025-09" db="UniProtKB">
        <authorList>
            <consortium name="Ensembl"/>
        </authorList>
    </citation>
    <scope>IDENTIFICATION</scope>
</reference>
<evidence type="ECO:0000256" key="3">
    <source>
        <dbReference type="ARBA" id="ARBA00022741"/>
    </source>
</evidence>
<dbReference type="InterPro" id="IPR027417">
    <property type="entry name" value="P-loop_NTPase"/>
</dbReference>
<dbReference type="AlphaFoldDB" id="A0A8D2QR24"/>
<evidence type="ECO:0000256" key="8">
    <source>
        <dbReference type="ARBA" id="ARBA00023204"/>
    </source>
</evidence>
<keyword evidence="8" id="KW-0234">DNA repair</keyword>
<dbReference type="Gene3D" id="3.40.50.300">
    <property type="entry name" value="P-loop containing nucleotide triphosphate hydrolases"/>
    <property type="match status" value="1"/>
</dbReference>
<evidence type="ECO:0000256" key="9">
    <source>
        <dbReference type="ARBA" id="ARBA00023242"/>
    </source>
</evidence>
<dbReference type="PANTHER" id="PTHR46456:SF1">
    <property type="entry name" value="DNA REPAIR PROTEIN RAD51 HOMOLOG 2"/>
    <property type="match status" value="1"/>
</dbReference>
<dbReference type="InterPro" id="IPR003593">
    <property type="entry name" value="AAA+_ATPase"/>
</dbReference>
<dbReference type="GO" id="GO:0005524">
    <property type="term" value="F:ATP binding"/>
    <property type="evidence" value="ECO:0007669"/>
    <property type="project" value="UniProtKB-KW"/>
</dbReference>
<evidence type="ECO:0000259" key="17">
    <source>
        <dbReference type="PROSITE" id="PS50162"/>
    </source>
</evidence>
<comment type="function">
    <text evidence="10">Involved in the homologous recombination repair (HRR) pathway of double-stranded DNA breaks arising during DNA replication or induced by DNA-damaging agents. May promote the assembly of presynaptic RAD51 nucleoprotein filaments. Binds single-stranded DNA and double-stranded DNA and has DNA-dependent ATPase activity. Part of the RAD51 paralog protein complex BCDX2 which acts in the BRCA1-BRCA2-dependent HR pathway. Upon DNA damage, BCDX2 acts downstream of BRCA2 recruitment and upstream of RAD51 recruitment. BCDX2 binds predominantly to the intersection of the four duplex arms of the Holliday junction and to junction of replication forks. The BCDX2 complex was originally reported to bind single-stranded DNA, single-stranded gaps in duplex DNA and specifically to nicks in duplex DNA. The BCDX2 subcomplex RAD51B:RAD51C exhibits single-stranded DNA-dependent ATPase activity suggesting an involvement in early stages of the HR pathway.</text>
</comment>
<evidence type="ECO:0000256" key="11">
    <source>
        <dbReference type="ARBA" id="ARBA00062240"/>
    </source>
</evidence>
<dbReference type="SUPFAM" id="SSF52540">
    <property type="entry name" value="P-loop containing nucleoside triphosphate hydrolases"/>
    <property type="match status" value="1"/>
</dbReference>
<evidence type="ECO:0000313" key="18">
    <source>
        <dbReference type="Ensembl" id="ENSZLMP00000010631.1"/>
    </source>
</evidence>
<comment type="subcellular location">
    <subcellularLocation>
        <location evidence="1">Nucleus</location>
    </subcellularLocation>
</comment>
<protein>
    <recommendedName>
        <fullName evidence="12">DNA repair protein RAD51 homolog 2</fullName>
    </recommendedName>
    <alternativeName>
        <fullName evidence="13">RAD51 homolog B</fullName>
    </alternativeName>
    <alternativeName>
        <fullName evidence="14">RAD51-like protein 1</fullName>
    </alternativeName>
</protein>
<dbReference type="Proteomes" id="UP000694401">
    <property type="component" value="Unassembled WGS sequence"/>
</dbReference>
<evidence type="ECO:0000256" key="6">
    <source>
        <dbReference type="ARBA" id="ARBA00023125"/>
    </source>
</evidence>
<dbReference type="GO" id="GO:0003690">
    <property type="term" value="F:double-stranded DNA binding"/>
    <property type="evidence" value="ECO:0007669"/>
    <property type="project" value="TreeGrafter"/>
</dbReference>
<dbReference type="InterPro" id="IPR030548">
    <property type="entry name" value="RAD51B"/>
</dbReference>
<dbReference type="Ensembl" id="ENSZLMT00000010926.1">
    <property type="protein sequence ID" value="ENSZLMP00000010631.1"/>
    <property type="gene ID" value="ENSZLMG00000007413.1"/>
</dbReference>
<evidence type="ECO:0000256" key="5">
    <source>
        <dbReference type="ARBA" id="ARBA00022840"/>
    </source>
</evidence>
<feature type="region of interest" description="Disordered" evidence="15">
    <location>
        <begin position="405"/>
        <end position="424"/>
    </location>
</feature>
<dbReference type="InterPro" id="IPR013632">
    <property type="entry name" value="Rad51_C"/>
</dbReference>
<dbReference type="InterPro" id="IPR058766">
    <property type="entry name" value="HHH_XRCC3_RAD51B"/>
</dbReference>
<dbReference type="GO" id="GO:0000400">
    <property type="term" value="F:four-way junction DNA binding"/>
    <property type="evidence" value="ECO:0007669"/>
    <property type="project" value="TreeGrafter"/>
</dbReference>
<feature type="domain" description="RecA family profile 1" evidence="17">
    <location>
        <begin position="106"/>
        <end position="286"/>
    </location>
</feature>
<dbReference type="CDD" id="cd19493">
    <property type="entry name" value="Rad51B"/>
    <property type="match status" value="1"/>
</dbReference>
<evidence type="ECO:0000256" key="12">
    <source>
        <dbReference type="ARBA" id="ARBA00073972"/>
    </source>
</evidence>
<dbReference type="PANTHER" id="PTHR46456">
    <property type="entry name" value="DNA REPAIR PROTEIN RAD51 HOMOLOG 2"/>
    <property type="match status" value="1"/>
</dbReference>
<dbReference type="GO" id="GO:0003697">
    <property type="term" value="F:single-stranded DNA binding"/>
    <property type="evidence" value="ECO:0007669"/>
    <property type="project" value="TreeGrafter"/>
</dbReference>
<keyword evidence="16" id="KW-0732">Signal</keyword>
<evidence type="ECO:0000313" key="19">
    <source>
        <dbReference type="Proteomes" id="UP000694401"/>
    </source>
</evidence>
<feature type="chain" id="PRO_5034467593" description="DNA repair protein RAD51 homolog 2" evidence="16">
    <location>
        <begin position="19"/>
        <end position="424"/>
    </location>
</feature>
<evidence type="ECO:0000256" key="1">
    <source>
        <dbReference type="ARBA" id="ARBA00004123"/>
    </source>
</evidence>
<dbReference type="GO" id="GO:0140664">
    <property type="term" value="F:ATP-dependent DNA damage sensor activity"/>
    <property type="evidence" value="ECO:0007669"/>
    <property type="project" value="InterPro"/>
</dbReference>
<keyword evidence="4" id="KW-0227">DNA damage</keyword>
<dbReference type="GO" id="GO:0033063">
    <property type="term" value="C:Rad51B-Rad51C-Rad51D-XRCC2 complex"/>
    <property type="evidence" value="ECO:0007669"/>
    <property type="project" value="InterPro"/>
</dbReference>
<keyword evidence="6" id="KW-0238">DNA-binding</keyword>
<feature type="signal peptide" evidence="16">
    <location>
        <begin position="1"/>
        <end position="18"/>
    </location>
</feature>
<comment type="subunit">
    <text evidence="11">Part of the BCDX2 complex consisting of RAD51B, RAD51C, RAD51D and XRCC2; the complex has a ring-like structure arranged into a flat disc around a central channel. The BCDX2 subcomplex RAD51B:RAD51C interacts with RAD51. Interacts with SWSAP1; involved in homologous recombination repair. Interacts with HELQ.</text>
</comment>
<dbReference type="InterPro" id="IPR020588">
    <property type="entry name" value="RecA_ATP-bd"/>
</dbReference>
<keyword evidence="7" id="KW-0233">DNA recombination</keyword>
<evidence type="ECO:0000256" key="2">
    <source>
        <dbReference type="ARBA" id="ARBA00007095"/>
    </source>
</evidence>
<evidence type="ECO:0000256" key="14">
    <source>
        <dbReference type="ARBA" id="ARBA00079682"/>
    </source>
</evidence>
<evidence type="ECO:0000256" key="15">
    <source>
        <dbReference type="SAM" id="MobiDB-lite"/>
    </source>
</evidence>
<sequence length="424" mass="46510">MGCLLLAQLLKSSGLLSACKLPWRLGSMAAKKLRRAQLSQEMCERLSRYQITTCQDFLCLSLLELMKVTGQSYYEVQKLLCKVSRACAPKMQTAYEMKLRKSVNPSSAFLSTTLHSLDGVLHGGVPCGSLTEITSPPGCGKTQFCILLSVLATLPVSMGGLDGAVIYIDTESAFSAERLIEMAANRFPTYFDSDEKLLCMTRSIHLYRELTCCCVLKRIMSLEEEIISKKVKLIIIDSVASVVRKEFDTKLQGNLAERSNFLTRGASVLKYLAEEFSIPVILTNQITTSLSSGPGIQADLVSPADDLSLSEGSSVSGKRDSGCVTAALGNTWSHSVNTRLILQYHDLPTRQLLVAKSPVAPFSTFFYTIEKSGLVLQDRKDQTNLVWEGTNPALQPIRVRNTALKDTSHDAALPSTTGETRKDK</sequence>
<dbReference type="SMART" id="SM00382">
    <property type="entry name" value="AAA"/>
    <property type="match status" value="1"/>
</dbReference>
<evidence type="ECO:0000256" key="10">
    <source>
        <dbReference type="ARBA" id="ARBA00053115"/>
    </source>
</evidence>
<dbReference type="Pfam" id="PF26169">
    <property type="entry name" value="HHH_XRCC3_RpoA"/>
    <property type="match status" value="1"/>
</dbReference>
<dbReference type="PROSITE" id="PS50162">
    <property type="entry name" value="RECA_2"/>
    <property type="match status" value="1"/>
</dbReference>
<dbReference type="GO" id="GO:0000724">
    <property type="term" value="P:double-strand break repair via homologous recombination"/>
    <property type="evidence" value="ECO:0007669"/>
    <property type="project" value="InterPro"/>
</dbReference>
<reference evidence="18" key="1">
    <citation type="submission" date="2025-08" db="UniProtKB">
        <authorList>
            <consortium name="Ensembl"/>
        </authorList>
    </citation>
    <scope>IDENTIFICATION</scope>
</reference>
<keyword evidence="5" id="KW-0067">ATP-binding</keyword>
<evidence type="ECO:0000256" key="16">
    <source>
        <dbReference type="SAM" id="SignalP"/>
    </source>
</evidence>
<accession>A0A8D2QR24</accession>
<dbReference type="FunFam" id="3.40.50.300:FF:000806">
    <property type="entry name" value="DNA repair protein RAD51 homolog 2"/>
    <property type="match status" value="1"/>
</dbReference>
<proteinExistence type="inferred from homology"/>
<keyword evidence="19" id="KW-1185">Reference proteome</keyword>
<organism evidence="18 19">
    <name type="scientific">Zosterops lateralis melanops</name>
    <dbReference type="NCBI Taxonomy" id="1220523"/>
    <lineage>
        <taxon>Eukaryota</taxon>
        <taxon>Metazoa</taxon>
        <taxon>Chordata</taxon>
        <taxon>Craniata</taxon>
        <taxon>Vertebrata</taxon>
        <taxon>Euteleostomi</taxon>
        <taxon>Archelosauria</taxon>
        <taxon>Archosauria</taxon>
        <taxon>Dinosauria</taxon>
        <taxon>Saurischia</taxon>
        <taxon>Theropoda</taxon>
        <taxon>Coelurosauria</taxon>
        <taxon>Aves</taxon>
        <taxon>Neognathae</taxon>
        <taxon>Neoaves</taxon>
        <taxon>Telluraves</taxon>
        <taxon>Australaves</taxon>
        <taxon>Passeriformes</taxon>
        <taxon>Sylvioidea</taxon>
        <taxon>Zosteropidae</taxon>
        <taxon>Zosterops</taxon>
    </lineage>
</organism>
<comment type="similarity">
    <text evidence="2">Belongs to the RecA family. RAD51 subfamily.</text>
</comment>
<dbReference type="Pfam" id="PF08423">
    <property type="entry name" value="Rad51"/>
    <property type="match status" value="1"/>
</dbReference>
<evidence type="ECO:0000256" key="7">
    <source>
        <dbReference type="ARBA" id="ARBA00023172"/>
    </source>
</evidence>
<keyword evidence="9" id="KW-0539">Nucleus</keyword>
<evidence type="ECO:0000256" key="4">
    <source>
        <dbReference type="ARBA" id="ARBA00022763"/>
    </source>
</evidence>
<keyword evidence="3" id="KW-0547">Nucleotide-binding</keyword>
<dbReference type="GO" id="GO:0005657">
    <property type="term" value="C:replication fork"/>
    <property type="evidence" value="ECO:0007669"/>
    <property type="project" value="TreeGrafter"/>
</dbReference>